<reference evidence="14" key="1">
    <citation type="journal article" date="2019" name="Int. J. Syst. Evol. Microbiol.">
        <title>The Global Catalogue of Microorganisms (GCM) 10K type strain sequencing project: providing services to taxonomists for standard genome sequencing and annotation.</title>
        <authorList>
            <consortium name="The Broad Institute Genomics Platform"/>
            <consortium name="The Broad Institute Genome Sequencing Center for Infectious Disease"/>
            <person name="Wu L."/>
            <person name="Ma J."/>
        </authorList>
    </citation>
    <scope>NUCLEOTIDE SEQUENCE [LARGE SCALE GENOMIC DNA]</scope>
    <source>
        <strain evidence="14">CCUG 58728</strain>
    </source>
</reference>
<keyword evidence="6 11" id="KW-0375">Hydrogen ion transport</keyword>
<dbReference type="SUPFAM" id="SSF81336">
    <property type="entry name" value="F1F0 ATP synthase subunit A"/>
    <property type="match status" value="1"/>
</dbReference>
<evidence type="ECO:0000256" key="7">
    <source>
        <dbReference type="ARBA" id="ARBA00022989"/>
    </source>
</evidence>
<evidence type="ECO:0000256" key="12">
    <source>
        <dbReference type="RuleBase" id="RU000483"/>
    </source>
</evidence>
<keyword evidence="8 11" id="KW-0406">Ion transport</keyword>
<accession>A0ABV8CZ93</accession>
<dbReference type="RefSeq" id="WP_380429581.1">
    <property type="nucleotide sequence ID" value="NZ_JBHSAC010000013.1"/>
</dbReference>
<keyword evidence="4 11" id="KW-0138">CF(0)</keyword>
<evidence type="ECO:0000313" key="13">
    <source>
        <dbReference type="EMBL" id="MFC3931481.1"/>
    </source>
</evidence>
<sequence>METTENPIVHFLGIDFDLTILAMSLLTVLIAFVFIFWASRNMKMKPKGKQNVLEFAYEFVQGIIQPKLGKYTSNYSLLSFALFFFLLIANNVGLLTKLELHDYNLWTSPTSNVAYDFGLALIVAVIVHFEGVRKNGLKSYLKSYIDPIPFMLPMNILEQFTNIISLTLRLYGNIYAGEIVVSLLLSLAHFSPTATPVAIALNVVWIGFSIFISAVQAYVFLLLTTTYIGGNVNNEKE</sequence>
<feature type="transmembrane region" description="Helical" evidence="11">
    <location>
        <begin position="75"/>
        <end position="93"/>
    </location>
</feature>
<feature type="transmembrane region" description="Helical" evidence="11">
    <location>
        <begin position="197"/>
        <end position="223"/>
    </location>
</feature>
<evidence type="ECO:0000256" key="10">
    <source>
        <dbReference type="ARBA" id="ARBA00023310"/>
    </source>
</evidence>
<organism evidence="13 14">
    <name type="scientific">Streptococcus dentapri</name>
    <dbReference type="NCBI Taxonomy" id="573564"/>
    <lineage>
        <taxon>Bacteria</taxon>
        <taxon>Bacillati</taxon>
        <taxon>Bacillota</taxon>
        <taxon>Bacilli</taxon>
        <taxon>Lactobacillales</taxon>
        <taxon>Streptococcaceae</taxon>
        <taxon>Streptococcus</taxon>
    </lineage>
</organism>
<name>A0ABV8CZ93_9STRE</name>
<evidence type="ECO:0000256" key="8">
    <source>
        <dbReference type="ARBA" id="ARBA00023065"/>
    </source>
</evidence>
<keyword evidence="7 11" id="KW-1133">Transmembrane helix</keyword>
<protein>
    <recommendedName>
        <fullName evidence="11 12">ATP synthase subunit a</fullName>
    </recommendedName>
    <alternativeName>
        <fullName evidence="11">ATP synthase F0 sector subunit a</fullName>
    </alternativeName>
    <alternativeName>
        <fullName evidence="11">F-ATPase subunit 6</fullName>
    </alternativeName>
</protein>
<dbReference type="PANTHER" id="PTHR42823">
    <property type="entry name" value="ATP SYNTHASE SUBUNIT A, CHLOROPLASTIC"/>
    <property type="match status" value="1"/>
</dbReference>
<comment type="similarity">
    <text evidence="2 11 12">Belongs to the ATPase A chain family.</text>
</comment>
<feature type="transmembrane region" description="Helical" evidence="11">
    <location>
        <begin position="113"/>
        <end position="132"/>
    </location>
</feature>
<dbReference type="PRINTS" id="PR00123">
    <property type="entry name" value="ATPASEA"/>
</dbReference>
<evidence type="ECO:0000256" key="1">
    <source>
        <dbReference type="ARBA" id="ARBA00004141"/>
    </source>
</evidence>
<dbReference type="InterPro" id="IPR023011">
    <property type="entry name" value="ATP_synth_F0_asu_AS"/>
</dbReference>
<evidence type="ECO:0000256" key="3">
    <source>
        <dbReference type="ARBA" id="ARBA00022448"/>
    </source>
</evidence>
<dbReference type="HAMAP" id="MF_01393">
    <property type="entry name" value="ATP_synth_a_bact"/>
    <property type="match status" value="1"/>
</dbReference>
<keyword evidence="5 11" id="KW-0812">Transmembrane</keyword>
<keyword evidence="14" id="KW-1185">Reference proteome</keyword>
<dbReference type="EMBL" id="JBHSAC010000013">
    <property type="protein sequence ID" value="MFC3931481.1"/>
    <property type="molecule type" value="Genomic_DNA"/>
</dbReference>
<dbReference type="PROSITE" id="PS00449">
    <property type="entry name" value="ATPASE_A"/>
    <property type="match status" value="1"/>
</dbReference>
<comment type="function">
    <text evidence="11 12">Key component of the proton channel; it plays a direct role in the translocation of protons across the membrane.</text>
</comment>
<evidence type="ECO:0000256" key="5">
    <source>
        <dbReference type="ARBA" id="ARBA00022692"/>
    </source>
</evidence>
<evidence type="ECO:0000256" key="6">
    <source>
        <dbReference type="ARBA" id="ARBA00022781"/>
    </source>
</evidence>
<proteinExistence type="inferred from homology"/>
<dbReference type="NCBIfam" id="TIGR01131">
    <property type="entry name" value="ATP_synt_6_or_A"/>
    <property type="match status" value="1"/>
</dbReference>
<dbReference type="InterPro" id="IPR000568">
    <property type="entry name" value="ATP_synth_F0_asu"/>
</dbReference>
<dbReference type="Proteomes" id="UP001595901">
    <property type="component" value="Unassembled WGS sequence"/>
</dbReference>
<dbReference type="PANTHER" id="PTHR42823:SF3">
    <property type="entry name" value="ATP SYNTHASE SUBUNIT A, CHLOROPLASTIC"/>
    <property type="match status" value="1"/>
</dbReference>
<keyword evidence="11" id="KW-1003">Cell membrane</keyword>
<dbReference type="CDD" id="cd00310">
    <property type="entry name" value="ATP-synt_Fo_a_6"/>
    <property type="match status" value="1"/>
</dbReference>
<evidence type="ECO:0000313" key="14">
    <source>
        <dbReference type="Proteomes" id="UP001595901"/>
    </source>
</evidence>
<evidence type="ECO:0000256" key="9">
    <source>
        <dbReference type="ARBA" id="ARBA00023136"/>
    </source>
</evidence>
<keyword evidence="3 11" id="KW-0813">Transport</keyword>
<dbReference type="InterPro" id="IPR035908">
    <property type="entry name" value="F0_ATP_A_sf"/>
</dbReference>
<comment type="caution">
    <text evidence="13">The sequence shown here is derived from an EMBL/GenBank/DDBJ whole genome shotgun (WGS) entry which is preliminary data.</text>
</comment>
<dbReference type="InterPro" id="IPR045082">
    <property type="entry name" value="ATP_syn_F0_a_bact/chloroplast"/>
</dbReference>
<feature type="transmembrane region" description="Helical" evidence="11">
    <location>
        <begin position="170"/>
        <end position="191"/>
    </location>
</feature>
<comment type="subcellular location">
    <subcellularLocation>
        <location evidence="11 12">Cell membrane</location>
        <topology evidence="11 12">Multi-pass membrane protein</topology>
    </subcellularLocation>
    <subcellularLocation>
        <location evidence="1">Membrane</location>
        <topology evidence="1">Multi-pass membrane protein</topology>
    </subcellularLocation>
</comment>
<evidence type="ECO:0000256" key="11">
    <source>
        <dbReference type="HAMAP-Rule" id="MF_01393"/>
    </source>
</evidence>
<keyword evidence="9 11" id="KW-0472">Membrane</keyword>
<dbReference type="NCBIfam" id="NF004479">
    <property type="entry name" value="PRK05815.1-4"/>
    <property type="match status" value="1"/>
</dbReference>
<dbReference type="Pfam" id="PF00119">
    <property type="entry name" value="ATP-synt_A"/>
    <property type="match status" value="1"/>
</dbReference>
<dbReference type="Gene3D" id="1.20.120.220">
    <property type="entry name" value="ATP synthase, F0 complex, subunit A"/>
    <property type="match status" value="1"/>
</dbReference>
<evidence type="ECO:0000256" key="4">
    <source>
        <dbReference type="ARBA" id="ARBA00022547"/>
    </source>
</evidence>
<evidence type="ECO:0000256" key="2">
    <source>
        <dbReference type="ARBA" id="ARBA00006810"/>
    </source>
</evidence>
<keyword evidence="10 11" id="KW-0066">ATP synthesis</keyword>
<gene>
    <name evidence="11 13" type="primary">atpB</name>
    <name evidence="13" type="ORF">ACFOSE_01520</name>
</gene>
<feature type="transmembrane region" description="Helical" evidence="11">
    <location>
        <begin position="20"/>
        <end position="39"/>
    </location>
</feature>